<dbReference type="CDD" id="cd01948">
    <property type="entry name" value="EAL"/>
    <property type="match status" value="1"/>
</dbReference>
<keyword evidence="4" id="KW-0812">Transmembrane</keyword>
<dbReference type="EC" id="3.1.4.52" evidence="1"/>
<dbReference type="Pfam" id="PF00990">
    <property type="entry name" value="GGDEF"/>
    <property type="match status" value="1"/>
</dbReference>
<dbReference type="PROSITE" id="PS50883">
    <property type="entry name" value="EAL"/>
    <property type="match status" value="1"/>
</dbReference>
<keyword evidence="7" id="KW-1185">Reference proteome</keyword>
<dbReference type="AlphaFoldDB" id="A0A0C5VRJ1"/>
<name>A0A0C5VRJ1_9GAMM</name>
<dbReference type="PANTHER" id="PTHR33121:SF71">
    <property type="entry name" value="OXYGEN SENSOR PROTEIN DOSP"/>
    <property type="match status" value="1"/>
</dbReference>
<keyword evidence="4" id="KW-1133">Transmembrane helix</keyword>
<dbReference type="SUPFAM" id="SSF55073">
    <property type="entry name" value="Nucleotide cyclase"/>
    <property type="match status" value="1"/>
</dbReference>
<accession>A0A0C5VRJ1</accession>
<evidence type="ECO:0000256" key="2">
    <source>
        <dbReference type="ARBA" id="ARBA00022636"/>
    </source>
</evidence>
<dbReference type="InterPro" id="IPR043128">
    <property type="entry name" value="Rev_trsase/Diguanyl_cyclase"/>
</dbReference>
<dbReference type="GO" id="GO:0071111">
    <property type="term" value="F:cyclic-guanylate-specific phosphodiesterase activity"/>
    <property type="evidence" value="ECO:0007669"/>
    <property type="project" value="UniProtKB-EC"/>
</dbReference>
<dbReference type="InterPro" id="IPR035919">
    <property type="entry name" value="EAL_sf"/>
</dbReference>
<feature type="transmembrane region" description="Helical" evidence="4">
    <location>
        <begin position="40"/>
        <end position="63"/>
    </location>
</feature>
<reference evidence="6 7" key="1">
    <citation type="submission" date="2014-01" db="EMBL/GenBank/DDBJ databases">
        <title>Full genme sequencing of cellulolytic bacterium Gynuella sunshinyii YC6258T gen. nov., sp. nov.</title>
        <authorList>
            <person name="Khan H."/>
            <person name="Chung E.J."/>
            <person name="Chung Y.R."/>
        </authorList>
    </citation>
    <scope>NUCLEOTIDE SEQUENCE [LARGE SCALE GENOMIC DNA]</scope>
    <source>
        <strain evidence="6 7">YC6258</strain>
    </source>
</reference>
<dbReference type="InterPro" id="IPR029787">
    <property type="entry name" value="Nucleotide_cyclase"/>
</dbReference>
<dbReference type="InterPro" id="IPR000160">
    <property type="entry name" value="GGDEF_dom"/>
</dbReference>
<keyword evidence="4" id="KW-0472">Membrane</keyword>
<dbReference type="Gene3D" id="3.20.20.450">
    <property type="entry name" value="EAL domain"/>
    <property type="match status" value="1"/>
</dbReference>
<dbReference type="SUPFAM" id="SSF141868">
    <property type="entry name" value="EAL domain-like"/>
    <property type="match status" value="1"/>
</dbReference>
<feature type="coiled-coil region" evidence="3">
    <location>
        <begin position="115"/>
        <end position="142"/>
    </location>
</feature>
<evidence type="ECO:0000259" key="5">
    <source>
        <dbReference type="PROSITE" id="PS50883"/>
    </source>
</evidence>
<dbReference type="SMART" id="SM00052">
    <property type="entry name" value="EAL"/>
    <property type="match status" value="1"/>
</dbReference>
<dbReference type="HOGENOM" id="CLU_000445_70_50_6"/>
<evidence type="ECO:0000313" key="7">
    <source>
        <dbReference type="Proteomes" id="UP000032266"/>
    </source>
</evidence>
<proteinExistence type="predicted"/>
<dbReference type="SMART" id="SM00267">
    <property type="entry name" value="GGDEF"/>
    <property type="match status" value="1"/>
</dbReference>
<evidence type="ECO:0000313" key="6">
    <source>
        <dbReference type="EMBL" id="AJQ96856.1"/>
    </source>
</evidence>
<protein>
    <recommendedName>
        <fullName evidence="1">cyclic-guanylate-specific phosphodiesterase</fullName>
        <ecNumber evidence="1">3.1.4.52</ecNumber>
    </recommendedName>
</protein>
<dbReference type="InterPro" id="IPR001633">
    <property type="entry name" value="EAL_dom"/>
</dbReference>
<evidence type="ECO:0000256" key="3">
    <source>
        <dbReference type="SAM" id="Coils"/>
    </source>
</evidence>
<dbReference type="Pfam" id="PF00563">
    <property type="entry name" value="EAL"/>
    <property type="match status" value="1"/>
</dbReference>
<evidence type="ECO:0000256" key="1">
    <source>
        <dbReference type="ARBA" id="ARBA00012282"/>
    </source>
</evidence>
<dbReference type="KEGG" id="gsn:YC6258_04824"/>
<dbReference type="Proteomes" id="UP000032266">
    <property type="component" value="Chromosome"/>
</dbReference>
<dbReference type="FunFam" id="3.20.20.450:FF:000001">
    <property type="entry name" value="Cyclic di-GMP phosphodiesterase yahA"/>
    <property type="match status" value="1"/>
</dbReference>
<organism evidence="6 7">
    <name type="scientific">Gynuella sunshinyii YC6258</name>
    <dbReference type="NCBI Taxonomy" id="1445510"/>
    <lineage>
        <taxon>Bacteria</taxon>
        <taxon>Pseudomonadati</taxon>
        <taxon>Pseudomonadota</taxon>
        <taxon>Gammaproteobacteria</taxon>
        <taxon>Oceanospirillales</taxon>
        <taxon>Saccharospirillaceae</taxon>
        <taxon>Gynuella</taxon>
    </lineage>
</organism>
<keyword evidence="2" id="KW-0973">c-di-GMP</keyword>
<dbReference type="InterPro" id="IPR050706">
    <property type="entry name" value="Cyclic-di-GMP_PDE-like"/>
</dbReference>
<dbReference type="OrthoDB" id="9816034at2"/>
<keyword evidence="3" id="KW-0175">Coiled coil</keyword>
<feature type="domain" description="EAL" evidence="5">
    <location>
        <begin position="525"/>
        <end position="780"/>
    </location>
</feature>
<dbReference type="EMBL" id="CP007142">
    <property type="protein sequence ID" value="AJQ96856.1"/>
    <property type="molecule type" value="Genomic_DNA"/>
</dbReference>
<dbReference type="PANTHER" id="PTHR33121">
    <property type="entry name" value="CYCLIC DI-GMP PHOSPHODIESTERASE PDEF"/>
    <property type="match status" value="1"/>
</dbReference>
<feature type="transmembrane region" description="Helical" evidence="4">
    <location>
        <begin position="216"/>
        <end position="242"/>
    </location>
</feature>
<evidence type="ECO:0000256" key="4">
    <source>
        <dbReference type="SAM" id="Phobius"/>
    </source>
</evidence>
<gene>
    <name evidence="6" type="ORF">YC6258_04824</name>
</gene>
<dbReference type="Gene3D" id="3.30.70.270">
    <property type="match status" value="1"/>
</dbReference>
<sequence length="782" mass="89201">MHTSKPDLVNERIDFPVIYLIQVLSLLLKNHGSDDVRVFLNTYLTLALLGVLGTGIVTSLLALKTGVQLRDQLLSSASETYVNDRALSELQMYLDRYERLIFGAYFEQRHPDQFRATAVRLHEQVSTEMKQLQQQLANMDEVSQLDSLLQTYFTTAGIIITELDQSPINHLAVQYRLQQMLQLEQKMHPVMADISDFFDRFERNASTIHNQEISRLTILTVALSMIVLAVFSLLGWLLYLLIIKHSKIRMLQAFPEYNPHPVMSLTKDGQVAYANPASYQLLKVLKMPAQDVSALLPKNLASLLEEVKNSDPPHRDWFGTLGYRQFQYRVHYLSLPPQLHVYMEDVTEQERIKNELVYRASHDPVTRLYNRFQLYEDLQNNNRHGISYLLLIQFHGYEDVLSSHGQNHVDMVSSEIAERVNTLITDYRALRAGYRWADEVFGMTVLSMDQDSLLELMEKIRHRLARPYGLGELEFLMRVRIASTIITDNDKAGSLISRCQTALRLSQDQKTIFYHPAMGEAYERQRMLEKGLETALERDELHLYFQPQVSLSTGLIVGAEALLRWQHPGLGNVSPDEFIPVAEATGIIIPIGDWVLRQACEFWGELKQQGIIDQAVVAVNLSAGQFRHTGLVNMIRDIVSVTGMPYDQLELEITESHLMHDLDASVEIMKRLQQLGVALAIDDFGTGYSSLSTLNGFPLDKLKIDRSFVVGIPGNRSNETLVEAIIQMAHALNLKIITEGVETKVQVEWLKKHGSNEIQGYYFSKPLPRDEFVAFIQQGQTL</sequence>
<dbReference type="STRING" id="1445510.YC6258_04824"/>